<evidence type="ECO:0000313" key="3">
    <source>
        <dbReference type="Proteomes" id="UP000241462"/>
    </source>
</evidence>
<dbReference type="EMBL" id="KZ678542">
    <property type="protein sequence ID" value="PSR80122.1"/>
    <property type="molecule type" value="Genomic_DNA"/>
</dbReference>
<keyword evidence="1" id="KW-0472">Membrane</keyword>
<proteinExistence type="predicted"/>
<dbReference type="FunCoup" id="A0A2T2ZZJ5">
    <property type="interactions" value="6"/>
</dbReference>
<dbReference type="AlphaFoldDB" id="A0A2T2ZZJ5"/>
<dbReference type="Pfam" id="PF10306">
    <property type="entry name" value="FLILHELTA"/>
    <property type="match status" value="1"/>
</dbReference>
<dbReference type="GO" id="GO:0005739">
    <property type="term" value="C:mitochondrion"/>
    <property type="evidence" value="ECO:0007669"/>
    <property type="project" value="TreeGrafter"/>
</dbReference>
<dbReference type="PANTHER" id="PTHR28002:SF1">
    <property type="entry name" value="MIOREX COMPLEX COMPONENT 11"/>
    <property type="match status" value="1"/>
</dbReference>
<gene>
    <name evidence="2" type="ORF">BD289DRAFT_334125</name>
</gene>
<accession>A0A2T2ZZJ5</accession>
<name>A0A2T2ZZJ5_9PEZI</name>
<evidence type="ECO:0000256" key="1">
    <source>
        <dbReference type="SAM" id="Phobius"/>
    </source>
</evidence>
<dbReference type="InterPro" id="IPR018811">
    <property type="entry name" value="MRX11"/>
</dbReference>
<reference evidence="2 3" key="1">
    <citation type="journal article" date="2018" name="Mycol. Prog.">
        <title>Coniella lustricola, a new species from submerged detritus.</title>
        <authorList>
            <person name="Raudabaugh D.B."/>
            <person name="Iturriaga T."/>
            <person name="Carver A."/>
            <person name="Mondo S."/>
            <person name="Pangilinan J."/>
            <person name="Lipzen A."/>
            <person name="He G."/>
            <person name="Amirebrahimi M."/>
            <person name="Grigoriev I.V."/>
            <person name="Miller A.N."/>
        </authorList>
    </citation>
    <scope>NUCLEOTIDE SEQUENCE [LARGE SCALE GENOMIC DNA]</scope>
    <source>
        <strain evidence="2 3">B22-T-1</strain>
    </source>
</reference>
<sequence length="170" mass="19352">SSRSRADRILSRLPRPLQRYTTKLRNAPISHVASFLILHELTAVVPLFALVGLFHYTDWVPLDYMTEHYGGYVREGVGRFERYFKRKRWFGFDDAPDQQLHESPAESGGSDAAAIQRLESSDARYKIVVEVALAYAITKALLPVRIVGSLWATPWFAGLFTKLRNVVSKK</sequence>
<dbReference type="OrthoDB" id="5580261at2759"/>
<keyword evidence="1" id="KW-1133">Transmembrane helix</keyword>
<feature type="transmembrane region" description="Helical" evidence="1">
    <location>
        <begin position="32"/>
        <end position="56"/>
    </location>
</feature>
<dbReference type="Proteomes" id="UP000241462">
    <property type="component" value="Unassembled WGS sequence"/>
</dbReference>
<dbReference type="STRING" id="2025994.A0A2T2ZZJ5"/>
<feature type="non-terminal residue" evidence="2">
    <location>
        <position position="170"/>
    </location>
</feature>
<dbReference type="PANTHER" id="PTHR28002">
    <property type="entry name" value="MIOREX COMPLEX COMPONENT 11"/>
    <property type="match status" value="1"/>
</dbReference>
<feature type="transmembrane region" description="Helical" evidence="1">
    <location>
        <begin position="140"/>
        <end position="160"/>
    </location>
</feature>
<keyword evidence="1" id="KW-0812">Transmembrane</keyword>
<organism evidence="2 3">
    <name type="scientific">Coniella lustricola</name>
    <dbReference type="NCBI Taxonomy" id="2025994"/>
    <lineage>
        <taxon>Eukaryota</taxon>
        <taxon>Fungi</taxon>
        <taxon>Dikarya</taxon>
        <taxon>Ascomycota</taxon>
        <taxon>Pezizomycotina</taxon>
        <taxon>Sordariomycetes</taxon>
        <taxon>Sordariomycetidae</taxon>
        <taxon>Diaporthales</taxon>
        <taxon>Schizoparmaceae</taxon>
        <taxon>Coniella</taxon>
    </lineage>
</organism>
<keyword evidence="3" id="KW-1185">Reference proteome</keyword>
<dbReference type="InParanoid" id="A0A2T2ZZJ5"/>
<evidence type="ECO:0000313" key="2">
    <source>
        <dbReference type="EMBL" id="PSR80122.1"/>
    </source>
</evidence>
<protein>
    <submittedName>
        <fullName evidence="2">Uncharacterized protein</fullName>
    </submittedName>
</protein>
<feature type="non-terminal residue" evidence="2">
    <location>
        <position position="1"/>
    </location>
</feature>